<dbReference type="InterPro" id="IPR002646">
    <property type="entry name" value="PolA_pol_head_dom"/>
</dbReference>
<dbReference type="RefSeq" id="WP_146959679.1">
    <property type="nucleotide sequence ID" value="NZ_CP042467.1"/>
</dbReference>
<organism evidence="11 12">
    <name type="scientific">Microvenator marinus</name>
    <dbReference type="NCBI Taxonomy" id="2600177"/>
    <lineage>
        <taxon>Bacteria</taxon>
        <taxon>Deltaproteobacteria</taxon>
        <taxon>Bradymonadales</taxon>
        <taxon>Microvenatoraceae</taxon>
        <taxon>Microvenator</taxon>
    </lineage>
</organism>
<accession>A0A5B8XPK3</accession>
<evidence type="ECO:0000256" key="8">
    <source>
        <dbReference type="RuleBase" id="RU003953"/>
    </source>
</evidence>
<evidence type="ECO:0000259" key="10">
    <source>
        <dbReference type="Pfam" id="PF12627"/>
    </source>
</evidence>
<evidence type="ECO:0000256" key="7">
    <source>
        <dbReference type="ARBA" id="ARBA00022842"/>
    </source>
</evidence>
<evidence type="ECO:0000256" key="2">
    <source>
        <dbReference type="ARBA" id="ARBA00022679"/>
    </source>
</evidence>
<dbReference type="Pfam" id="PF01743">
    <property type="entry name" value="PolyA_pol"/>
    <property type="match status" value="1"/>
</dbReference>
<keyword evidence="2 8" id="KW-0808">Transferase</keyword>
<keyword evidence="7" id="KW-0460">Magnesium</keyword>
<dbReference type="PANTHER" id="PTHR46173">
    <property type="entry name" value="CCA TRNA NUCLEOTIDYLTRANSFERASE 1, MITOCHONDRIAL"/>
    <property type="match status" value="1"/>
</dbReference>
<dbReference type="EMBL" id="CP042467">
    <property type="protein sequence ID" value="QED27812.1"/>
    <property type="molecule type" value="Genomic_DNA"/>
</dbReference>
<evidence type="ECO:0000256" key="5">
    <source>
        <dbReference type="ARBA" id="ARBA00022723"/>
    </source>
</evidence>
<feature type="domain" description="Poly A polymerase head" evidence="9">
    <location>
        <begin position="15"/>
        <end position="149"/>
    </location>
</feature>
<keyword evidence="12" id="KW-1185">Reference proteome</keyword>
<sequence>MQRLFEAFKRAGKELYLVGGAVRDLALGVPMVALDDLDFCTNSRPQETLRILKEAGFTTYDVGIEFGTVGCVLYSETEPGYPKDCQVTTYRSAEYYRRGSRHPVVKYGDTIAQDLRRRDFSINSIAMNEAGEFVDPYDGLGDLERRVLRVVSDPLETLAEDPLRILRIGRFVARLGFDVDPDLRRAADERAEHILDISRERWLQEMNKLLLGSEVEAALEFLAEVRILGVILPELAGLKALGGPWSDAMRLVGGAPPELSQRWASVLFSVGAFWARERPGPHAAMLVEGIAKRLTFDNALSLEIRTILAQHQTLTASTSEWTDAAIRRMVRELDPFCAQTLRFARHVDQILGSGDRKEWLGDFETRMADLEKAGNLRPELPRGIGKTIVETFGLKPGPDVGRRKDFLEFSLLDGLIPEAKNAQFYMDYLNEHFRDDAEE</sequence>
<dbReference type="SUPFAM" id="SSF81301">
    <property type="entry name" value="Nucleotidyltransferase"/>
    <property type="match status" value="1"/>
</dbReference>
<keyword evidence="3" id="KW-0819">tRNA processing</keyword>
<dbReference type="Gene3D" id="1.10.3090.10">
    <property type="entry name" value="cca-adding enzyme, domain 2"/>
    <property type="match status" value="1"/>
</dbReference>
<evidence type="ECO:0000256" key="4">
    <source>
        <dbReference type="ARBA" id="ARBA00022695"/>
    </source>
</evidence>
<keyword evidence="8" id="KW-0694">RNA-binding</keyword>
<dbReference type="GO" id="GO:0046872">
    <property type="term" value="F:metal ion binding"/>
    <property type="evidence" value="ECO:0007669"/>
    <property type="project" value="UniProtKB-KW"/>
</dbReference>
<dbReference type="OrthoDB" id="9805698at2"/>
<dbReference type="GO" id="GO:0016779">
    <property type="term" value="F:nucleotidyltransferase activity"/>
    <property type="evidence" value="ECO:0007669"/>
    <property type="project" value="UniProtKB-KW"/>
</dbReference>
<dbReference type="SUPFAM" id="SSF81891">
    <property type="entry name" value="Poly A polymerase C-terminal region-like"/>
    <property type="match status" value="1"/>
</dbReference>
<dbReference type="InterPro" id="IPR043519">
    <property type="entry name" value="NT_sf"/>
</dbReference>
<comment type="cofactor">
    <cofactor evidence="1">
        <name>Mg(2+)</name>
        <dbReference type="ChEBI" id="CHEBI:18420"/>
    </cofactor>
</comment>
<feature type="domain" description="tRNA nucleotidyltransferase/poly(A) polymerase RNA and SrmB- binding" evidence="10">
    <location>
        <begin position="176"/>
        <end position="236"/>
    </location>
</feature>
<evidence type="ECO:0000256" key="6">
    <source>
        <dbReference type="ARBA" id="ARBA00022741"/>
    </source>
</evidence>
<dbReference type="KEGG" id="bbae:FRD01_11315"/>
<dbReference type="Pfam" id="PF12627">
    <property type="entry name" value="PolyA_pol_RNAbd"/>
    <property type="match status" value="1"/>
</dbReference>
<gene>
    <name evidence="11" type="ORF">FRD01_11315</name>
</gene>
<dbReference type="InterPro" id="IPR050264">
    <property type="entry name" value="Bact_CCA-adding_enz_type3_sf"/>
</dbReference>
<evidence type="ECO:0000313" key="12">
    <source>
        <dbReference type="Proteomes" id="UP000321595"/>
    </source>
</evidence>
<dbReference type="AlphaFoldDB" id="A0A5B8XPK3"/>
<evidence type="ECO:0000256" key="1">
    <source>
        <dbReference type="ARBA" id="ARBA00001946"/>
    </source>
</evidence>
<keyword evidence="4" id="KW-0548">Nucleotidyltransferase</keyword>
<dbReference type="CDD" id="cd05398">
    <property type="entry name" value="NT_ClassII-CCAase"/>
    <property type="match status" value="1"/>
</dbReference>
<dbReference type="Proteomes" id="UP000321595">
    <property type="component" value="Chromosome"/>
</dbReference>
<name>A0A5B8XPK3_9DELT</name>
<dbReference type="GO" id="GO:0000049">
    <property type="term" value="F:tRNA binding"/>
    <property type="evidence" value="ECO:0007669"/>
    <property type="project" value="TreeGrafter"/>
</dbReference>
<dbReference type="PANTHER" id="PTHR46173:SF1">
    <property type="entry name" value="CCA TRNA NUCLEOTIDYLTRANSFERASE 1, MITOCHONDRIAL"/>
    <property type="match status" value="1"/>
</dbReference>
<evidence type="ECO:0008006" key="13">
    <source>
        <dbReference type="Google" id="ProtNLM"/>
    </source>
</evidence>
<evidence type="ECO:0000259" key="9">
    <source>
        <dbReference type="Pfam" id="PF01743"/>
    </source>
</evidence>
<protein>
    <recommendedName>
        <fullName evidence="13">CCA tRNA nucleotidyltransferase</fullName>
    </recommendedName>
</protein>
<keyword evidence="5" id="KW-0479">Metal-binding</keyword>
<dbReference type="GO" id="GO:0000166">
    <property type="term" value="F:nucleotide binding"/>
    <property type="evidence" value="ECO:0007669"/>
    <property type="project" value="UniProtKB-KW"/>
</dbReference>
<evidence type="ECO:0000256" key="3">
    <source>
        <dbReference type="ARBA" id="ARBA00022694"/>
    </source>
</evidence>
<comment type="similarity">
    <text evidence="8">Belongs to the tRNA nucleotidyltransferase/poly(A) polymerase family.</text>
</comment>
<keyword evidence="6" id="KW-0547">Nucleotide-binding</keyword>
<evidence type="ECO:0000313" key="11">
    <source>
        <dbReference type="EMBL" id="QED27812.1"/>
    </source>
</evidence>
<dbReference type="InterPro" id="IPR032828">
    <property type="entry name" value="PolyA_RNA-bd"/>
</dbReference>
<dbReference type="GO" id="GO:0008033">
    <property type="term" value="P:tRNA processing"/>
    <property type="evidence" value="ECO:0007669"/>
    <property type="project" value="UniProtKB-KW"/>
</dbReference>
<proteinExistence type="inferred from homology"/>
<dbReference type="Gene3D" id="3.30.460.10">
    <property type="entry name" value="Beta Polymerase, domain 2"/>
    <property type="match status" value="1"/>
</dbReference>
<reference evidence="11 12" key="1">
    <citation type="submission" date="2019-08" db="EMBL/GenBank/DDBJ databases">
        <authorList>
            <person name="Liang Q."/>
        </authorList>
    </citation>
    <scope>NUCLEOTIDE SEQUENCE [LARGE SCALE GENOMIC DNA]</scope>
    <source>
        <strain evidence="11 12">V1718</strain>
    </source>
</reference>